<evidence type="ECO:0000313" key="1">
    <source>
        <dbReference type="EMBL" id="KAJ8676299.1"/>
    </source>
</evidence>
<reference evidence="1" key="1">
    <citation type="submission" date="2023-04" db="EMBL/GenBank/DDBJ databases">
        <title>A chromosome-level genome assembly of the parasitoid wasp Eretmocerus hayati.</title>
        <authorList>
            <person name="Zhong Y."/>
            <person name="Liu S."/>
            <person name="Liu Y."/>
        </authorList>
    </citation>
    <scope>NUCLEOTIDE SEQUENCE</scope>
    <source>
        <strain evidence="1">ZJU_SS_LIU_2023</strain>
    </source>
</reference>
<gene>
    <name evidence="1" type="ORF">QAD02_012086</name>
</gene>
<keyword evidence="2" id="KW-1185">Reference proteome</keyword>
<proteinExistence type="predicted"/>
<protein>
    <submittedName>
        <fullName evidence="1">Uncharacterized protein</fullName>
    </submittedName>
</protein>
<name>A0ACC2NYD8_9HYME</name>
<comment type="caution">
    <text evidence="1">The sequence shown here is derived from an EMBL/GenBank/DDBJ whole genome shotgun (WGS) entry which is preliminary data.</text>
</comment>
<dbReference type="Proteomes" id="UP001239111">
    <property type="component" value="Chromosome 2"/>
</dbReference>
<evidence type="ECO:0000313" key="2">
    <source>
        <dbReference type="Proteomes" id="UP001239111"/>
    </source>
</evidence>
<organism evidence="1 2">
    <name type="scientific">Eretmocerus hayati</name>
    <dbReference type="NCBI Taxonomy" id="131215"/>
    <lineage>
        <taxon>Eukaryota</taxon>
        <taxon>Metazoa</taxon>
        <taxon>Ecdysozoa</taxon>
        <taxon>Arthropoda</taxon>
        <taxon>Hexapoda</taxon>
        <taxon>Insecta</taxon>
        <taxon>Pterygota</taxon>
        <taxon>Neoptera</taxon>
        <taxon>Endopterygota</taxon>
        <taxon>Hymenoptera</taxon>
        <taxon>Apocrita</taxon>
        <taxon>Proctotrupomorpha</taxon>
        <taxon>Chalcidoidea</taxon>
        <taxon>Aphelinidae</taxon>
        <taxon>Aphelininae</taxon>
        <taxon>Eretmocerus</taxon>
    </lineage>
</organism>
<accession>A0ACC2NYD8</accession>
<dbReference type="EMBL" id="CM056742">
    <property type="protein sequence ID" value="KAJ8676299.1"/>
    <property type="molecule type" value="Genomic_DNA"/>
</dbReference>
<sequence length="430" mass="49391">MAMFWTSLTLIIAMQVTSAKSTENRIRSVTKTLDFDLESKLSGVALQNTSFWHVSCSDKETGPNVTCTVQLRIQTFSLTSYAATCTLSVDRLHPNTTMNIKMFIPFNDNELILGLGEFHESLSTVKALKFVIINMKKCSTTTSLIELDDADNSHNSYCDNVVVLTREKEFEVSYQNTTFCKFRCVEIFDNHGNRLKGPFDFNLTNMAPANYIEQWPVAYDNFDCFVVRPQERINSSLVFKEATMKLRYHIGTPKWAGISTANGNVTICHRLDSEARSLHCTRNDFKFWIELDFERGPIFSFVIRNLPGGEFLILTLEENVTVHLNKFDIGGRFLGKIEVTKLSCHDTHELLVHLFEKSEKGIGYYCVSLIYGKDRLNFMAECYPRDVFPDSSKVSKSRELSQPSFHPLHFHTRNKHLKHQKFEFPKVDMD</sequence>